<sequence>MVQCKKHITKSFCFGLRTDQSSSSENNDSNGDDYSSSDDSDGSDDPECVQEIALSLQRFQSLHANDHGPATKSSYAKSGMSKSRCKDALKHPPCKCKCTLPLRILVALCQAFWALSKLCQDSLLWSIQLEGGPGLRKKWTLGGYHICRESWLYFLGIGKQRVTRCKRKFHGKDLRSLNGSGGPLSRPSVKAASVEAFFVHIYFSAGETVAELGTPQTMVESSNKELRQDLLERLIDAKLTGPTLQLSFQCNPQLLPMKRLPHGNWANLYLMYRSYVESSSGLESTAGRSLFYDVARKWKVCLRFHKPSVHSICTTCSTIKARLADATDFSQQAQLSAQLLHHYAAQWRDRQVYWLCRTRSRTERDILCHIIDTFDHSKLVLPRFPGKRSPKSSIYDTLKRTQLTLTCSICHGYGIYFFLADEGACGGANWAIQVAMRSIDLAWQFARRQGLSFPQEYWQQGDNACKEIRNAPMHKLFCLLCQEGYFNQRTGAHLEVGHTHEDIDAALSVVTAALNACSDLQTPRDIQRTVLWFLAFCLPQLVFRDSLRSPPGPWKTLMPSSVQTYNAYKGRKQQPGQPEQKVPQQFTFIKRRDMPGLGHLMPTEERLPVRLRNRGEVNDIFALCKQRMADDYLCQEPLLVFPHGLHGATTHFWSRLRNPDSVLPTIQPSIDDGRRGELDTLGKQIVTDYPHLARRGVYYQKLVDQLWDKDPPARFQFIDAGPTADHRYGEVVKNLITDRFVSTDRPTLSLIPQDTLTEFWLPLHLFDIGPDAKNGFYPQNSQFVKFFREFLAGYVPREVVEEWTEDKELQDPDVLAMLQSYRWVRWSTVRMDSPQYACKPVFRKILEDFSRLVGRDATTKAKKNAQLTEQQHQLLFDVCALWLHLLPLMKAEFPDSVVEQHHELFMKGSLDGDLQTVMKAADEDFDWKRINFILEVRGSTMESFINEAQDRQRSALSKSLQAAFAAWHEQLQHDQIQFEQVQILQEKSQAKQRAKLLRQLEDQHTKAWQAVQDYMSTTLKIFAGKASDAVTQVMPMLTDWVETSLQEMAEVREPDDHAVVVWVNLPTAGILGVHKREWVVTYLANVLQKFKRNGVAVLVHSNRASRDGDKIAKDEDDEKVKTEKKEEDNDDDDDKSCDSEGQVEEAEVRNVRYQLEKSLSMKELNLSIRPLTFVFDQATVYGRRDGTLHGLLIASKEKVNMFRNSKAWKTGVVHDVRMAPRAEMWKPEENSEANLRVLCGTVVLDVVADDLSNRIGNDIYHAARSGSIKLTGFPDFAPVLSALKTVADTQVEKSYKVCAPIGSNLAVLQVYAQKWLDDDLTAERANQIITEHNEKFNPSGEFVQPEGTQRTSSFQLGSEELPAKKIKIEDADNCTEQTISSLVNPQKFNINNTVELLTSGDGSAIYLAAKGKNNFIAHREMFSFGSGEWRSGSEATEVMQDAGGRWFKFVASFDTIVVLERKDLPEHLLQCPSIDRPVMLRKMLQQLEDVGEVNVKVFQHTMSSGEQATWTCDKPLCFLLDERKDQEENKKGRKGKKKKDNNPTFKNFGSRVNVSKLKGTSKLIIGWRIRHDTTISKGRPPPKSYGFLRIITWGRYRESFIKEEALPFSHMIEDAPTKSEEEKELLRSQVYDVPHHLEPMLVGDTPETMIDTPVRRSPDNQLGLSSAESKPELRRSNADNDLAGLFEEDEVIETLDSAAPWAYDDTPTDLEDCDEPSSGEPPLPSSSELDEPLPQAMLQHFSRWRGADQCQARDMWGVQLPKRFGPYRVKKSVWGRCGRVARARRPKCDWRDIAKAMTVADRGQWSEVPTAGAVPSQRQSLALCGATARSEKVILFGGNTSRRVAGSWEPSRTLCLVDLPNEHGSSVHFTSIDTKEPWPTARWGSTLTQTTTGALLWGGWSRHGNSQPWMLRFREACPDWTELPNTTGPWATAFHTATGLEDGKRVAIVGGLGDGSSHDGVWTFHADTGRWTHCSGGPAPAGHVAALDADGQRLLLSFGVRRSPDSLNGDSFLETMNVFDLRMNRWDDLWKERDKVQVNKPCARRNPAGASIGRYFIISGEEDFSTLNDTWAFDMRRGTWKLLDLNHAPPVEGHKAIASGLDLFTFGGHRLRHFEGPHVSVHKLALCQGRANSFRVTTVTTWDTPFA</sequence>
<feature type="compositionally biased region" description="Basic and acidic residues" evidence="1">
    <location>
        <begin position="1108"/>
        <end position="1127"/>
    </location>
</feature>
<feature type="region of interest" description="Disordered" evidence="1">
    <location>
        <begin position="1108"/>
        <end position="1143"/>
    </location>
</feature>
<dbReference type="InterPro" id="IPR057191">
    <property type="entry name" value="DUF7869"/>
</dbReference>
<dbReference type="InterPro" id="IPR015915">
    <property type="entry name" value="Kelch-typ_b-propeller"/>
</dbReference>
<comment type="caution">
    <text evidence="3">The sequence shown here is derived from an EMBL/GenBank/DDBJ whole genome shotgun (WGS) entry which is preliminary data.</text>
</comment>
<feature type="compositionally biased region" description="Acidic residues" evidence="1">
    <location>
        <begin position="35"/>
        <end position="46"/>
    </location>
</feature>
<feature type="domain" description="DUF7869" evidence="2">
    <location>
        <begin position="400"/>
        <end position="528"/>
    </location>
</feature>
<dbReference type="PANTHER" id="PTHR33153">
    <property type="entry name" value="MYND-TYPE DOMAIN-CONTAINING PROTEIN"/>
    <property type="match status" value="1"/>
</dbReference>
<evidence type="ECO:0000313" key="4">
    <source>
        <dbReference type="Proteomes" id="UP001642484"/>
    </source>
</evidence>
<feature type="compositionally biased region" description="Acidic residues" evidence="1">
    <location>
        <begin position="1128"/>
        <end position="1143"/>
    </location>
</feature>
<dbReference type="SUPFAM" id="SSF117281">
    <property type="entry name" value="Kelch motif"/>
    <property type="match status" value="1"/>
</dbReference>
<feature type="region of interest" description="Disordered" evidence="1">
    <location>
        <begin position="1639"/>
        <end position="1676"/>
    </location>
</feature>
<organism evidence="3 4">
    <name type="scientific">Durusdinium trenchii</name>
    <dbReference type="NCBI Taxonomy" id="1381693"/>
    <lineage>
        <taxon>Eukaryota</taxon>
        <taxon>Sar</taxon>
        <taxon>Alveolata</taxon>
        <taxon>Dinophyceae</taxon>
        <taxon>Suessiales</taxon>
        <taxon>Symbiodiniaceae</taxon>
        <taxon>Durusdinium</taxon>
    </lineage>
</organism>
<evidence type="ECO:0000256" key="1">
    <source>
        <dbReference type="SAM" id="MobiDB-lite"/>
    </source>
</evidence>
<feature type="compositionally biased region" description="Polar residues" evidence="1">
    <location>
        <begin position="1659"/>
        <end position="1668"/>
    </location>
</feature>
<dbReference type="EMBL" id="CAXAMN010022740">
    <property type="protein sequence ID" value="CAK9072410.1"/>
    <property type="molecule type" value="Genomic_DNA"/>
</dbReference>
<dbReference type="Pfam" id="PF24681">
    <property type="entry name" value="Kelch_KLHDC2_KLHL20_DRC7"/>
    <property type="match status" value="1"/>
</dbReference>
<dbReference type="Pfam" id="PF25273">
    <property type="entry name" value="DUF7869"/>
    <property type="match status" value="1"/>
</dbReference>
<accession>A0ABP0PCJ2</accession>
<dbReference type="PANTHER" id="PTHR33153:SF3">
    <property type="entry name" value="TRAFFICKING PROTEIN PARTICLE COMPLEX SUBUNIT 11 DOMAIN-CONTAINING PROTEIN"/>
    <property type="match status" value="1"/>
</dbReference>
<name>A0ABP0PCJ2_9DINO</name>
<gene>
    <name evidence="3" type="ORF">CCMP2556_LOCUS35624</name>
</gene>
<keyword evidence="4" id="KW-1185">Reference proteome</keyword>
<proteinExistence type="predicted"/>
<feature type="region of interest" description="Disordered" evidence="1">
    <location>
        <begin position="1698"/>
        <end position="1730"/>
    </location>
</feature>
<reference evidence="3 4" key="1">
    <citation type="submission" date="2024-02" db="EMBL/GenBank/DDBJ databases">
        <authorList>
            <person name="Chen Y."/>
            <person name="Shah S."/>
            <person name="Dougan E. K."/>
            <person name="Thang M."/>
            <person name="Chan C."/>
        </authorList>
    </citation>
    <scope>NUCLEOTIDE SEQUENCE [LARGE SCALE GENOMIC DNA]</scope>
</reference>
<protein>
    <recommendedName>
        <fullName evidence="2">DUF7869 domain-containing protein</fullName>
    </recommendedName>
</protein>
<feature type="region of interest" description="Disordered" evidence="1">
    <location>
        <begin position="20"/>
        <end position="46"/>
    </location>
</feature>
<evidence type="ECO:0000259" key="2">
    <source>
        <dbReference type="Pfam" id="PF25273"/>
    </source>
</evidence>
<feature type="compositionally biased region" description="Acidic residues" evidence="1">
    <location>
        <begin position="1706"/>
        <end position="1717"/>
    </location>
</feature>
<dbReference type="Proteomes" id="UP001642484">
    <property type="component" value="Unassembled WGS sequence"/>
</dbReference>
<evidence type="ECO:0000313" key="3">
    <source>
        <dbReference type="EMBL" id="CAK9072410.1"/>
    </source>
</evidence>
<feature type="compositionally biased region" description="Low complexity" evidence="1">
    <location>
        <begin position="20"/>
        <end position="34"/>
    </location>
</feature>
<dbReference type="Gene3D" id="2.120.10.80">
    <property type="entry name" value="Kelch-type beta propeller"/>
    <property type="match status" value="2"/>
</dbReference>